<evidence type="ECO:0000313" key="2">
    <source>
        <dbReference type="Proteomes" id="UP000253498"/>
    </source>
</evidence>
<dbReference type="Proteomes" id="UP000253498">
    <property type="component" value="Unassembled WGS sequence"/>
</dbReference>
<reference evidence="1 2" key="1">
    <citation type="submission" date="2015-06" db="EMBL/GenBank/DDBJ databases">
        <title>The Genome Sequence of Enterococcus hirae 88EA1.</title>
        <authorList>
            <consortium name="The Broad Institute Genomics Platform"/>
            <consortium name="The Broad Institute Genome Sequencing Center for Infectious Disease"/>
            <person name="Earl A.M."/>
            <person name="Van Tyne D."/>
            <person name="Lebreton F."/>
            <person name="Saavedra J.T."/>
            <person name="Gilmore M.S."/>
            <person name="Manson McGuire A."/>
            <person name="Clock S."/>
            <person name="Crupain M."/>
            <person name="Rangan U."/>
            <person name="Young S."/>
            <person name="Abouelleil A."/>
            <person name="Cao P."/>
            <person name="Chapman S.B."/>
            <person name="Griggs A."/>
            <person name="Priest M."/>
            <person name="Shea T."/>
            <person name="Wortman J."/>
            <person name="Nusbaum C."/>
            <person name="Birren B."/>
        </authorList>
    </citation>
    <scope>NUCLEOTIDE SEQUENCE [LARGE SCALE GENOMIC DNA]</scope>
    <source>
        <strain evidence="1 2">88EA1</strain>
    </source>
</reference>
<name>A0AB37ICU5_ENTHR</name>
<proteinExistence type="predicted"/>
<gene>
    <name evidence="1" type="ORF">EB03_00137</name>
</gene>
<comment type="caution">
    <text evidence="1">The sequence shown here is derived from an EMBL/GenBank/DDBJ whole genome shotgun (WGS) entry which is preliminary data.</text>
</comment>
<evidence type="ECO:0000313" key="1">
    <source>
        <dbReference type="EMBL" id="RBT70288.1"/>
    </source>
</evidence>
<accession>A0AB37ICU5</accession>
<protein>
    <submittedName>
        <fullName evidence="1">Uncharacterized protein</fullName>
    </submittedName>
</protein>
<dbReference type="EMBL" id="LESJ01000002">
    <property type="protein sequence ID" value="RBT70288.1"/>
    <property type="molecule type" value="Genomic_DNA"/>
</dbReference>
<organism evidence="1 2">
    <name type="scientific">Enterococcus hirae</name>
    <dbReference type="NCBI Taxonomy" id="1354"/>
    <lineage>
        <taxon>Bacteria</taxon>
        <taxon>Bacillati</taxon>
        <taxon>Bacillota</taxon>
        <taxon>Bacilli</taxon>
        <taxon>Lactobacillales</taxon>
        <taxon>Enterococcaceae</taxon>
        <taxon>Enterococcus</taxon>
    </lineage>
</organism>
<dbReference type="AlphaFoldDB" id="A0AB37ICU5"/>
<sequence length="43" mass="4909">MAQGGGGRPVSISMKQMNTRFSLKEFLSLIKQSLRMMKGRIMY</sequence>